<evidence type="ECO:0000256" key="8">
    <source>
        <dbReference type="ARBA" id="ARBA00023012"/>
    </source>
</evidence>
<gene>
    <name evidence="12" type="ORF">EDC14_1002235</name>
</gene>
<name>A0A4R1SAD7_HYDET</name>
<keyword evidence="4" id="KW-0808">Transferase</keyword>
<protein>
    <recommendedName>
        <fullName evidence="2">histidine kinase</fullName>
        <ecNumber evidence="2">2.7.13.3</ecNumber>
    </recommendedName>
</protein>
<evidence type="ECO:0000256" key="10">
    <source>
        <dbReference type="SAM" id="Phobius"/>
    </source>
</evidence>
<evidence type="ECO:0000256" key="3">
    <source>
        <dbReference type="ARBA" id="ARBA00022553"/>
    </source>
</evidence>
<keyword evidence="10" id="KW-1133">Transmembrane helix</keyword>
<feature type="transmembrane region" description="Helical" evidence="10">
    <location>
        <begin position="103"/>
        <end position="123"/>
    </location>
</feature>
<keyword evidence="13" id="KW-1185">Reference proteome</keyword>
<evidence type="ECO:0000256" key="1">
    <source>
        <dbReference type="ARBA" id="ARBA00000085"/>
    </source>
</evidence>
<evidence type="ECO:0000256" key="6">
    <source>
        <dbReference type="ARBA" id="ARBA00022777"/>
    </source>
</evidence>
<feature type="domain" description="Signal transduction histidine kinase subgroup 3 dimerisation and phosphoacceptor" evidence="11">
    <location>
        <begin position="207"/>
        <end position="274"/>
    </location>
</feature>
<organism evidence="12 13">
    <name type="scientific">Hydrogenispora ethanolica</name>
    <dbReference type="NCBI Taxonomy" id="1082276"/>
    <lineage>
        <taxon>Bacteria</taxon>
        <taxon>Bacillati</taxon>
        <taxon>Bacillota</taxon>
        <taxon>Hydrogenispora</taxon>
    </lineage>
</organism>
<dbReference type="InterPro" id="IPR011712">
    <property type="entry name" value="Sig_transdc_His_kin_sub3_dim/P"/>
</dbReference>
<dbReference type="PANTHER" id="PTHR24421:SF10">
    <property type="entry name" value="NITRATE_NITRITE SENSOR PROTEIN NARQ"/>
    <property type="match status" value="1"/>
</dbReference>
<dbReference type="AlphaFoldDB" id="A0A4R1SAD7"/>
<keyword evidence="3" id="KW-0597">Phosphoprotein</keyword>
<dbReference type="Pfam" id="PF07730">
    <property type="entry name" value="HisKA_3"/>
    <property type="match status" value="1"/>
</dbReference>
<comment type="caution">
    <text evidence="12">The sequence shown here is derived from an EMBL/GenBank/DDBJ whole genome shotgun (WGS) entry which is preliminary data.</text>
</comment>
<accession>A0A4R1SAD7</accession>
<dbReference type="GO" id="GO:0005524">
    <property type="term" value="F:ATP binding"/>
    <property type="evidence" value="ECO:0007669"/>
    <property type="project" value="UniProtKB-KW"/>
</dbReference>
<comment type="catalytic activity">
    <reaction evidence="1">
        <text>ATP + protein L-histidine = ADP + protein N-phospho-L-histidine.</text>
        <dbReference type="EC" id="2.7.13.3"/>
    </reaction>
</comment>
<keyword evidence="6 12" id="KW-0418">Kinase</keyword>
<evidence type="ECO:0000256" key="2">
    <source>
        <dbReference type="ARBA" id="ARBA00012438"/>
    </source>
</evidence>
<feature type="region of interest" description="Disordered" evidence="9">
    <location>
        <begin position="309"/>
        <end position="334"/>
    </location>
</feature>
<keyword evidence="8" id="KW-0902">Two-component regulatory system</keyword>
<dbReference type="Gene3D" id="6.10.250.2870">
    <property type="match status" value="1"/>
</dbReference>
<evidence type="ECO:0000256" key="4">
    <source>
        <dbReference type="ARBA" id="ARBA00022679"/>
    </source>
</evidence>
<evidence type="ECO:0000256" key="9">
    <source>
        <dbReference type="SAM" id="MobiDB-lite"/>
    </source>
</evidence>
<proteinExistence type="predicted"/>
<dbReference type="Proteomes" id="UP000295008">
    <property type="component" value="Unassembled WGS sequence"/>
</dbReference>
<feature type="transmembrane region" description="Helical" evidence="10">
    <location>
        <begin position="7"/>
        <end position="26"/>
    </location>
</feature>
<feature type="transmembrane region" description="Helical" evidence="10">
    <location>
        <begin position="144"/>
        <end position="166"/>
    </location>
</feature>
<evidence type="ECO:0000256" key="7">
    <source>
        <dbReference type="ARBA" id="ARBA00022840"/>
    </source>
</evidence>
<evidence type="ECO:0000256" key="5">
    <source>
        <dbReference type="ARBA" id="ARBA00022741"/>
    </source>
</evidence>
<keyword evidence="5" id="KW-0547">Nucleotide-binding</keyword>
<keyword evidence="7" id="KW-0067">ATP-binding</keyword>
<evidence type="ECO:0000313" key="12">
    <source>
        <dbReference type="EMBL" id="TCL76476.1"/>
    </source>
</evidence>
<dbReference type="GO" id="GO:0046983">
    <property type="term" value="F:protein dimerization activity"/>
    <property type="evidence" value="ECO:0007669"/>
    <property type="project" value="InterPro"/>
</dbReference>
<dbReference type="EC" id="2.7.13.3" evidence="2"/>
<dbReference type="GO" id="GO:0016020">
    <property type="term" value="C:membrane"/>
    <property type="evidence" value="ECO:0007669"/>
    <property type="project" value="InterPro"/>
</dbReference>
<feature type="compositionally biased region" description="Gly residues" evidence="9">
    <location>
        <begin position="313"/>
        <end position="324"/>
    </location>
</feature>
<dbReference type="EMBL" id="SLUN01000002">
    <property type="protein sequence ID" value="TCL76476.1"/>
    <property type="molecule type" value="Genomic_DNA"/>
</dbReference>
<evidence type="ECO:0000313" key="13">
    <source>
        <dbReference type="Proteomes" id="UP000295008"/>
    </source>
</evidence>
<feature type="transmembrane region" description="Helical" evidence="10">
    <location>
        <begin position="38"/>
        <end position="57"/>
    </location>
</feature>
<sequence length="405" mass="44662">MPKRVIRILMLVFAIAAHGIAFLQLQRQIATLALPPEFGGQIAFLLLLSLFLALILPLSRNANFIWLILIIRGGILLLVNLPFGGYLESETLLLAALIIEAHYYTSLKAGLSYSIVLVILSVYCRLQPVKAWGVYMPGVALRDLWIYALYAGFITAFSFVFCFQLNNQVSLEELSRRLDEATSQLAQANGQLIEYAGIVEQEAIQNERKRFAREIHDALAYTLSNLAMMTEAAKDLSTGDRTVFLDHLTQMHSLAKMGAVEVRRAIQALRPVQLNEESGLAAVCRLVQAFNKGDPDRCPAQFGECAALSGRGSRSGGLPPGSGGHDQRPAPRQSNGHIHFFFRLAGRRMHFNQGQRGRQPQSQAGLWLNRHAGTHRPAGRTADCVQRAGRRFCAFGLDTGKGGHS</sequence>
<keyword evidence="10" id="KW-0472">Membrane</keyword>
<keyword evidence="10" id="KW-0812">Transmembrane</keyword>
<evidence type="ECO:0000259" key="11">
    <source>
        <dbReference type="Pfam" id="PF07730"/>
    </source>
</evidence>
<dbReference type="PANTHER" id="PTHR24421">
    <property type="entry name" value="NITRATE/NITRITE SENSOR PROTEIN NARX-RELATED"/>
    <property type="match status" value="1"/>
</dbReference>
<feature type="transmembrane region" description="Helical" evidence="10">
    <location>
        <begin position="64"/>
        <end position="83"/>
    </location>
</feature>
<reference evidence="12 13" key="1">
    <citation type="submission" date="2019-03" db="EMBL/GenBank/DDBJ databases">
        <title>Genomic Encyclopedia of Type Strains, Phase IV (KMG-IV): sequencing the most valuable type-strain genomes for metagenomic binning, comparative biology and taxonomic classification.</title>
        <authorList>
            <person name="Goeker M."/>
        </authorList>
    </citation>
    <scope>NUCLEOTIDE SEQUENCE [LARGE SCALE GENOMIC DNA]</scope>
    <source>
        <strain evidence="12 13">LX-B</strain>
    </source>
</reference>
<dbReference type="GO" id="GO:0000155">
    <property type="term" value="F:phosphorelay sensor kinase activity"/>
    <property type="evidence" value="ECO:0007669"/>
    <property type="project" value="InterPro"/>
</dbReference>
<dbReference type="InterPro" id="IPR050482">
    <property type="entry name" value="Sensor_HK_TwoCompSys"/>
</dbReference>